<dbReference type="Pfam" id="PF04336">
    <property type="entry name" value="ACP_PD"/>
    <property type="match status" value="1"/>
</dbReference>
<dbReference type="PIRSF" id="PIRSF011489">
    <property type="entry name" value="DUF479"/>
    <property type="match status" value="1"/>
</dbReference>
<keyword evidence="5" id="KW-1185">Reference proteome</keyword>
<gene>
    <name evidence="4" type="ORF">SAMN02745131_02808</name>
</gene>
<protein>
    <submittedName>
        <fullName evidence="4">Acyl carrier protein phosphodiesterase</fullName>
    </submittedName>
</protein>
<evidence type="ECO:0000256" key="2">
    <source>
        <dbReference type="ARBA" id="ARBA00022801"/>
    </source>
</evidence>
<dbReference type="PANTHER" id="PTHR38764:SF1">
    <property type="entry name" value="ACYL CARRIER PROTEIN PHOSPHODIESTERASE"/>
    <property type="match status" value="1"/>
</dbReference>
<dbReference type="InterPro" id="IPR007431">
    <property type="entry name" value="ACP_PD"/>
</dbReference>
<reference evidence="4 5" key="1">
    <citation type="submission" date="2016-11" db="EMBL/GenBank/DDBJ databases">
        <authorList>
            <person name="Jaros S."/>
            <person name="Januszkiewicz K."/>
            <person name="Wedrychowicz H."/>
        </authorList>
    </citation>
    <scope>NUCLEOTIDE SEQUENCE [LARGE SCALE GENOMIC DNA]</scope>
    <source>
        <strain evidence="4 5">DSM 18119</strain>
    </source>
</reference>
<proteinExistence type="predicted"/>
<evidence type="ECO:0000313" key="4">
    <source>
        <dbReference type="EMBL" id="SHF50881.1"/>
    </source>
</evidence>
<accession>A0A1M5C831</accession>
<dbReference type="Proteomes" id="UP000184048">
    <property type="component" value="Unassembled WGS sequence"/>
</dbReference>
<dbReference type="PANTHER" id="PTHR38764">
    <property type="entry name" value="ACYL CARRIER PROTEIN PHOSPHODIESTERASE"/>
    <property type="match status" value="1"/>
</dbReference>
<name>A0A1M5C831_9BACT</name>
<keyword evidence="3" id="KW-0443">Lipid metabolism</keyword>
<dbReference type="GO" id="GO:0006633">
    <property type="term" value="P:fatty acid biosynthetic process"/>
    <property type="evidence" value="ECO:0007669"/>
    <property type="project" value="InterPro"/>
</dbReference>
<evidence type="ECO:0000256" key="3">
    <source>
        <dbReference type="ARBA" id="ARBA00023098"/>
    </source>
</evidence>
<evidence type="ECO:0000313" key="5">
    <source>
        <dbReference type="Proteomes" id="UP000184048"/>
    </source>
</evidence>
<dbReference type="GO" id="GO:0008770">
    <property type="term" value="F:[acyl-carrier-protein] phosphodiesterase activity"/>
    <property type="evidence" value="ECO:0007669"/>
    <property type="project" value="InterPro"/>
</dbReference>
<keyword evidence="2" id="KW-0378">Hydrolase</keyword>
<organism evidence="4 5">
    <name type="scientific">Flavisolibacter ginsengisoli DSM 18119</name>
    <dbReference type="NCBI Taxonomy" id="1121884"/>
    <lineage>
        <taxon>Bacteria</taxon>
        <taxon>Pseudomonadati</taxon>
        <taxon>Bacteroidota</taxon>
        <taxon>Chitinophagia</taxon>
        <taxon>Chitinophagales</taxon>
        <taxon>Chitinophagaceae</taxon>
        <taxon>Flavisolibacter</taxon>
    </lineage>
</organism>
<sequence>MNCTFRCMNFLAHAYLSFEHPQILVGNMISDFVKGAAKDRYANDVRQGIMLHRNIDEYTDNHPATKNAKEIFRPYYRLYSGAIIDILYDHFLANDAELFTEASLKIFTRSVYTALEDQSAHLPERFVPVLAYMSAEDWLFHYRYTSGMQKSLRGLIRRAAYLSESDTAYQLFLDNYNALEGYYHEFFPDVKQFAKQRFNELLG</sequence>
<dbReference type="EMBL" id="FQUU01000012">
    <property type="protein sequence ID" value="SHF50881.1"/>
    <property type="molecule type" value="Genomic_DNA"/>
</dbReference>
<evidence type="ECO:0000256" key="1">
    <source>
        <dbReference type="ARBA" id="ARBA00022516"/>
    </source>
</evidence>
<keyword evidence="1" id="KW-0444">Lipid biosynthesis</keyword>
<dbReference type="AlphaFoldDB" id="A0A1M5C831"/>
<dbReference type="STRING" id="1121884.SAMN02745131_02808"/>